<evidence type="ECO:0000313" key="2">
    <source>
        <dbReference type="EMBL" id="RIJ46709.1"/>
    </source>
</evidence>
<feature type="transmembrane region" description="Helical" evidence="1">
    <location>
        <begin position="42"/>
        <end position="64"/>
    </location>
</feature>
<protein>
    <submittedName>
        <fullName evidence="2">Uncharacterized protein</fullName>
    </submittedName>
</protein>
<organism evidence="2 3">
    <name type="scientific">Maribellus luteus</name>
    <dbReference type="NCBI Taxonomy" id="2305463"/>
    <lineage>
        <taxon>Bacteria</taxon>
        <taxon>Pseudomonadati</taxon>
        <taxon>Bacteroidota</taxon>
        <taxon>Bacteroidia</taxon>
        <taxon>Marinilabiliales</taxon>
        <taxon>Prolixibacteraceae</taxon>
        <taxon>Maribellus</taxon>
    </lineage>
</organism>
<keyword evidence="1" id="KW-0472">Membrane</keyword>
<accession>A0A399SV85</accession>
<keyword evidence="1" id="KW-0812">Transmembrane</keyword>
<evidence type="ECO:0000313" key="3">
    <source>
        <dbReference type="Proteomes" id="UP000265926"/>
    </source>
</evidence>
<dbReference type="AlphaFoldDB" id="A0A399SV85"/>
<dbReference type="EMBL" id="QWGR01000012">
    <property type="protein sequence ID" value="RIJ46709.1"/>
    <property type="molecule type" value="Genomic_DNA"/>
</dbReference>
<evidence type="ECO:0000256" key="1">
    <source>
        <dbReference type="SAM" id="Phobius"/>
    </source>
</evidence>
<keyword evidence="3" id="KW-1185">Reference proteome</keyword>
<keyword evidence="1" id="KW-1133">Transmembrane helix</keyword>
<dbReference type="Proteomes" id="UP000265926">
    <property type="component" value="Unassembled WGS sequence"/>
</dbReference>
<gene>
    <name evidence="2" type="ORF">D1614_17415</name>
</gene>
<proteinExistence type="predicted"/>
<comment type="caution">
    <text evidence="2">The sequence shown here is derived from an EMBL/GenBank/DDBJ whole genome shotgun (WGS) entry which is preliminary data.</text>
</comment>
<sequence length="93" mass="10853">MIPIFISFPASDSPLYTSFPFWNLKKIGTIFNKKHEIRNKKILVQIISFSIFFIHYSLFAVSYFPAFFNLGIKATRHRKIRPDDLVGRGQEKG</sequence>
<reference evidence="2 3" key="1">
    <citation type="submission" date="2018-08" db="EMBL/GenBank/DDBJ databases">
        <title>Pallidiluteibacterium maritimus gen. nov., sp. nov., isolated from coastal sediment.</title>
        <authorList>
            <person name="Zhou L.Y."/>
        </authorList>
    </citation>
    <scope>NUCLEOTIDE SEQUENCE [LARGE SCALE GENOMIC DNA]</scope>
    <source>
        <strain evidence="2 3">XSD2</strain>
    </source>
</reference>
<name>A0A399SV85_9BACT</name>